<evidence type="ECO:0000313" key="2">
    <source>
        <dbReference type="Proteomes" id="UP001235760"/>
    </source>
</evidence>
<evidence type="ECO:0000313" key="1">
    <source>
        <dbReference type="EMBL" id="MDP4300072.1"/>
    </source>
</evidence>
<keyword evidence="2" id="KW-1185">Reference proteome</keyword>
<dbReference type="RefSeq" id="WP_305748621.1">
    <property type="nucleotide sequence ID" value="NZ_JAUZEE010000002.1"/>
</dbReference>
<gene>
    <name evidence="1" type="ORF">Q8X39_05450</name>
</gene>
<reference evidence="1 2" key="1">
    <citation type="submission" date="2023-08" db="EMBL/GenBank/DDBJ databases">
        <authorList>
            <person name="Roldan D.M."/>
            <person name="Menes R.J."/>
        </authorList>
    </citation>
    <scope>NUCLEOTIDE SEQUENCE [LARGE SCALE GENOMIC DNA]</scope>
    <source>
        <strain evidence="1 2">CCM 2812</strain>
    </source>
</reference>
<comment type="caution">
    <text evidence="1">The sequence shown here is derived from an EMBL/GenBank/DDBJ whole genome shotgun (WGS) entry which is preliminary data.</text>
</comment>
<sequence>MTAAARCRHPARPGQTGAGSLPVLLLLLLGLLLFLLHSQQALIGRTRRVALEVRGASAHEAAEAGLAWAVAHLNHPGGLDGNGRAPSEADLSDPAAALALLPARERLLNWPTPAAPLPRHDNAALACVDGEHDWICRWATSLTVAATPPSPTGSALAPADGRPHAGWTLQLQAGPASGTLTLRVAACSHASDDCGTDPAGDDFVPEARRRVSTTLTLLADVAHLPDAALAAGGLVVLGSGSRVIQGEAGQTGASVESGAEIVQATGSSVQGLPGRPAGDSVQADIAALRNPAARWWHHFHATPDLLRSLPSLRHVACPEGGCTGAHLKAAVADGSRVLWVDGSLQLDGGRWGSAERPLLLIVDGATRLRGPVEADGWLITASLDWQADALDAARARWLGAISSWGEARLDGSLDLVHRPSTLARLRGAVGTWTVLPGSWRDHGP</sequence>
<dbReference type="Proteomes" id="UP001235760">
    <property type="component" value="Unassembled WGS sequence"/>
</dbReference>
<protein>
    <submittedName>
        <fullName evidence="1">Uncharacterized protein</fullName>
    </submittedName>
</protein>
<dbReference type="EMBL" id="JAUZEE010000002">
    <property type="protein sequence ID" value="MDP4300072.1"/>
    <property type="molecule type" value="Genomic_DNA"/>
</dbReference>
<name>A0ABT9G0S8_LEPDI</name>
<organism evidence="1 2">
    <name type="scientific">Leptothrix discophora</name>
    <dbReference type="NCBI Taxonomy" id="89"/>
    <lineage>
        <taxon>Bacteria</taxon>
        <taxon>Pseudomonadati</taxon>
        <taxon>Pseudomonadota</taxon>
        <taxon>Betaproteobacteria</taxon>
        <taxon>Burkholderiales</taxon>
        <taxon>Sphaerotilaceae</taxon>
        <taxon>Leptothrix</taxon>
    </lineage>
</organism>
<proteinExistence type="predicted"/>
<accession>A0ABT9G0S8</accession>